<dbReference type="AlphaFoldDB" id="A0A0M9UD14"/>
<keyword evidence="1" id="KW-0812">Transmembrane</keyword>
<feature type="transmembrane region" description="Helical" evidence="1">
    <location>
        <begin position="171"/>
        <end position="188"/>
    </location>
</feature>
<evidence type="ECO:0000256" key="1">
    <source>
        <dbReference type="SAM" id="Phobius"/>
    </source>
</evidence>
<dbReference type="RefSeq" id="WP_054493365.1">
    <property type="nucleotide sequence ID" value="NZ_BBZA01000164.1"/>
</dbReference>
<feature type="transmembrane region" description="Helical" evidence="1">
    <location>
        <begin position="394"/>
        <end position="414"/>
    </location>
</feature>
<dbReference type="EMBL" id="LGKN01000003">
    <property type="protein sequence ID" value="KPL89067.1"/>
    <property type="molecule type" value="Genomic_DNA"/>
</dbReference>
<feature type="transmembrane region" description="Helical" evidence="1">
    <location>
        <begin position="81"/>
        <end position="103"/>
    </location>
</feature>
<evidence type="ECO:0000313" key="4">
    <source>
        <dbReference type="Proteomes" id="UP000037784"/>
    </source>
</evidence>
<feature type="transmembrane region" description="Helical" evidence="1">
    <location>
        <begin position="426"/>
        <end position="443"/>
    </location>
</feature>
<reference evidence="4" key="3">
    <citation type="submission" date="2015-08" db="EMBL/GenBank/DDBJ databases">
        <title>Draft Genome Sequence of a Heterotrophic Facultative Anaerobic Bacterium Ardenticatena maritima Strain 110S.</title>
        <authorList>
            <person name="Kawaichi S."/>
            <person name="Yoshida T."/>
            <person name="Sako Y."/>
            <person name="Nakamura R."/>
        </authorList>
    </citation>
    <scope>NUCLEOTIDE SEQUENCE [LARGE SCALE GENOMIC DNA]</scope>
    <source>
        <strain evidence="4">110S</strain>
    </source>
</reference>
<evidence type="ECO:0000313" key="3">
    <source>
        <dbReference type="EMBL" id="KPL89067.1"/>
    </source>
</evidence>
<dbReference type="InParanoid" id="A0A0M9UD14"/>
<dbReference type="Proteomes" id="UP000037784">
    <property type="component" value="Unassembled WGS sequence"/>
</dbReference>
<feature type="transmembrane region" description="Helical" evidence="1">
    <location>
        <begin position="218"/>
        <end position="236"/>
    </location>
</feature>
<dbReference type="EMBL" id="BBZA01000164">
    <property type="protein sequence ID" value="GAP63544.1"/>
    <property type="molecule type" value="Genomic_DNA"/>
</dbReference>
<feature type="transmembrane region" description="Helical" evidence="1">
    <location>
        <begin position="455"/>
        <end position="473"/>
    </location>
</feature>
<keyword evidence="4" id="KW-1185">Reference proteome</keyword>
<dbReference type="Proteomes" id="UP000050502">
    <property type="component" value="Unassembled WGS sequence"/>
</dbReference>
<evidence type="ECO:0000313" key="5">
    <source>
        <dbReference type="Proteomes" id="UP000050502"/>
    </source>
</evidence>
<feature type="transmembrane region" description="Helical" evidence="1">
    <location>
        <begin position="290"/>
        <end position="312"/>
    </location>
</feature>
<evidence type="ECO:0000313" key="2">
    <source>
        <dbReference type="EMBL" id="GAP63544.1"/>
    </source>
</evidence>
<evidence type="ECO:0008006" key="6">
    <source>
        <dbReference type="Google" id="ProtNLM"/>
    </source>
</evidence>
<feature type="transmembrane region" description="Helical" evidence="1">
    <location>
        <begin position="256"/>
        <end position="278"/>
    </location>
</feature>
<name>A0A0M9UD14_9CHLR</name>
<sequence>MQQANNMPRETTHVDIAWHERLRTRALWVALALVLSLIAWWQAADNTYRAPGVLAWVGSMACWLAAWWDTPRPRLFARGRAGVHVYVLAATGVLLVAALFRFYDLPNLPPEMTSDHAEKLLDVRDVLNGMRPIFFPRNTGREPAQFYVTALLAGPLGLGLSYMALKVGTALVSWLTVALTMWAVRWGLGGSRRLALLTGLLLAISKWHIAISRVGLRFPYTPLATALVLGFLWRAVRFNHTRDWVLTGLALGLGLHGYTATRIVPLLVAVAFAVAFLWARPPRTAWPDWFLRAALAPLSTVIAFVPLLRFSLEHPDLFWYRSASRMASGIAEPGVNVFLLNLKNAALAFHLHGDSAWPNAVLGDPFLDRITGVLFVIGIALVLVNLIQRPRIEWAVALLGLPILILPSVLALAWPNENPSVVRMGGALPIVMLLSALPLDTLLQRANRHARHWHLLALAGTTILILWAAVLNWQTYFVTYRAQYAQSSWNSSEIAQEILTVASYVGGVEHVYIFSYPHWVDTRNVAFNMKNPDWNRVLFTIADIENAPDEVRAIIFNPNDRVHILSVETLWNNDVCRYTVASRTPGKEFVVMVRGEAGRRVCAEHAPTVSR</sequence>
<gene>
    <name evidence="2" type="ORF">ARMA_1967</name>
    <name evidence="3" type="ORF">SE16_00490</name>
</gene>
<feature type="transmembrane region" description="Helical" evidence="1">
    <location>
        <begin position="366"/>
        <end position="387"/>
    </location>
</feature>
<reference evidence="3 5" key="2">
    <citation type="submission" date="2015-07" db="EMBL/GenBank/DDBJ databases">
        <title>Whole genome sequence of Ardenticatena maritima DSM 23922.</title>
        <authorList>
            <person name="Hemp J."/>
            <person name="Ward L.M."/>
            <person name="Pace L.A."/>
            <person name="Fischer W.W."/>
        </authorList>
    </citation>
    <scope>NUCLEOTIDE SEQUENCE [LARGE SCALE GENOMIC DNA]</scope>
    <source>
        <strain evidence="3 5">110S</strain>
    </source>
</reference>
<keyword evidence="1" id="KW-0472">Membrane</keyword>
<accession>A0A0M9UD14</accession>
<feature type="transmembrane region" description="Helical" evidence="1">
    <location>
        <begin position="26"/>
        <end position="44"/>
    </location>
</feature>
<dbReference type="STRING" id="872965.SE16_00490"/>
<organism evidence="2 4">
    <name type="scientific">Ardenticatena maritima</name>
    <dbReference type="NCBI Taxonomy" id="872965"/>
    <lineage>
        <taxon>Bacteria</taxon>
        <taxon>Bacillati</taxon>
        <taxon>Chloroflexota</taxon>
        <taxon>Ardenticatenia</taxon>
        <taxon>Ardenticatenales</taxon>
        <taxon>Ardenticatenaceae</taxon>
        <taxon>Ardenticatena</taxon>
    </lineage>
</organism>
<proteinExistence type="predicted"/>
<dbReference type="OrthoDB" id="161174at2"/>
<reference evidence="2 4" key="1">
    <citation type="journal article" date="2015" name="Genome Announc.">
        <title>Draft Genome Sequence of a Heterotrophic Facultative Anaerobic Thermophilic Bacterium, Ardenticatena maritima Strain 110ST.</title>
        <authorList>
            <person name="Kawaichi S."/>
            <person name="Yoshida T."/>
            <person name="Sako Y."/>
            <person name="Nakamura R."/>
        </authorList>
    </citation>
    <scope>NUCLEOTIDE SEQUENCE [LARGE SCALE GENOMIC DNA]</scope>
    <source>
        <strain evidence="2 4">110S</strain>
    </source>
</reference>
<comment type="caution">
    <text evidence="2">The sequence shown here is derived from an EMBL/GenBank/DDBJ whole genome shotgun (WGS) entry which is preliminary data.</text>
</comment>
<keyword evidence="1" id="KW-1133">Transmembrane helix</keyword>
<protein>
    <recommendedName>
        <fullName evidence="6">Glycosyltransferase RgtA/B/C/D-like domain-containing protein</fullName>
    </recommendedName>
</protein>
<feature type="transmembrane region" description="Helical" evidence="1">
    <location>
        <begin position="50"/>
        <end position="69"/>
    </location>
</feature>